<evidence type="ECO:0000313" key="3">
    <source>
        <dbReference type="Proteomes" id="UP000504637"/>
    </source>
</evidence>
<reference evidence="4" key="3">
    <citation type="submission" date="2025-08" db="UniProtKB">
        <authorList>
            <consortium name="RefSeq"/>
        </authorList>
    </citation>
    <scope>IDENTIFICATION</scope>
    <source>
        <strain evidence="4">CBS 342.82</strain>
    </source>
</reference>
<feature type="transmembrane region" description="Helical" evidence="1">
    <location>
        <begin position="108"/>
        <end position="127"/>
    </location>
</feature>
<gene>
    <name evidence="4" type="ORF">K489DRAFT_312999</name>
</gene>
<dbReference type="Proteomes" id="UP000504637">
    <property type="component" value="Unplaced"/>
</dbReference>
<sequence length="128" mass="14660">MRPSRLGQILVTAFLITETVIATLVSTHLASNDDLTCPLQERWKQMYMNKDATRIRRIQDALNCCGFRTPRDMPYPFPQGQQGTDTCMVRYDRDASCMNRWAASERTVALLLLLVPTGLFLWQVGYVD</sequence>
<dbReference type="GeneID" id="54358702"/>
<protein>
    <recommendedName>
        <fullName evidence="5">Tetraspanin Tsp3</fullName>
    </recommendedName>
</protein>
<organism evidence="4">
    <name type="scientific">Dissoconium aciculare CBS 342.82</name>
    <dbReference type="NCBI Taxonomy" id="1314786"/>
    <lineage>
        <taxon>Eukaryota</taxon>
        <taxon>Fungi</taxon>
        <taxon>Dikarya</taxon>
        <taxon>Ascomycota</taxon>
        <taxon>Pezizomycotina</taxon>
        <taxon>Dothideomycetes</taxon>
        <taxon>Dothideomycetidae</taxon>
        <taxon>Mycosphaerellales</taxon>
        <taxon>Dissoconiaceae</taxon>
        <taxon>Dissoconium</taxon>
    </lineage>
</organism>
<evidence type="ECO:0000256" key="2">
    <source>
        <dbReference type="SAM" id="SignalP"/>
    </source>
</evidence>
<keyword evidence="1" id="KW-0812">Transmembrane</keyword>
<keyword evidence="2" id="KW-0732">Signal</keyword>
<proteinExistence type="predicted"/>
<keyword evidence="1" id="KW-0472">Membrane</keyword>
<dbReference type="RefSeq" id="XP_033463318.1">
    <property type="nucleotide sequence ID" value="XM_033600902.1"/>
</dbReference>
<feature type="signal peptide" evidence="2">
    <location>
        <begin position="1"/>
        <end position="22"/>
    </location>
</feature>
<evidence type="ECO:0000256" key="1">
    <source>
        <dbReference type="SAM" id="Phobius"/>
    </source>
</evidence>
<keyword evidence="1" id="KW-1133">Transmembrane helix</keyword>
<evidence type="ECO:0008006" key="5">
    <source>
        <dbReference type="Google" id="ProtNLM"/>
    </source>
</evidence>
<keyword evidence="3" id="KW-1185">Reference proteome</keyword>
<dbReference type="OrthoDB" id="71600at2759"/>
<evidence type="ECO:0000313" key="4">
    <source>
        <dbReference type="RefSeq" id="XP_033463318.1"/>
    </source>
</evidence>
<dbReference type="AlphaFoldDB" id="A0A6J3MHB3"/>
<reference evidence="4" key="1">
    <citation type="submission" date="2020-01" db="EMBL/GenBank/DDBJ databases">
        <authorList>
            <consortium name="DOE Joint Genome Institute"/>
            <person name="Haridas S."/>
            <person name="Albert R."/>
            <person name="Binder M."/>
            <person name="Bloem J."/>
            <person name="Labutti K."/>
            <person name="Salamov A."/>
            <person name="Andreopoulos B."/>
            <person name="Baker S.E."/>
            <person name="Barry K."/>
            <person name="Bills G."/>
            <person name="Bluhm B.H."/>
            <person name="Cannon C."/>
            <person name="Castanera R."/>
            <person name="Culley D.E."/>
            <person name="Daum C."/>
            <person name="Ezra D."/>
            <person name="Gonzalez J.B."/>
            <person name="Henrissat B."/>
            <person name="Kuo A."/>
            <person name="Liang C."/>
            <person name="Lipzen A."/>
            <person name="Lutzoni F."/>
            <person name="Magnuson J."/>
            <person name="Mondo S."/>
            <person name="Nolan M."/>
            <person name="Ohm R."/>
            <person name="Pangilinan J."/>
            <person name="Park H.-J."/>
            <person name="Ramirez L."/>
            <person name="Alfaro M."/>
            <person name="Sun H."/>
            <person name="Tritt A."/>
            <person name="Yoshinaga Y."/>
            <person name="Zwiers L.-H."/>
            <person name="Turgeon B.G."/>
            <person name="Goodwin S.B."/>
            <person name="Spatafora J.W."/>
            <person name="Crous P.W."/>
            <person name="Grigoriev I.V."/>
        </authorList>
    </citation>
    <scope>NUCLEOTIDE SEQUENCE</scope>
    <source>
        <strain evidence="4">CBS 342.82</strain>
    </source>
</reference>
<accession>A0A6J3MHB3</accession>
<feature type="chain" id="PRO_5026873299" description="Tetraspanin Tsp3" evidence="2">
    <location>
        <begin position="23"/>
        <end position="128"/>
    </location>
</feature>
<name>A0A6J3MHB3_9PEZI</name>
<reference evidence="4" key="2">
    <citation type="submission" date="2020-04" db="EMBL/GenBank/DDBJ databases">
        <authorList>
            <consortium name="NCBI Genome Project"/>
        </authorList>
    </citation>
    <scope>NUCLEOTIDE SEQUENCE</scope>
    <source>
        <strain evidence="4">CBS 342.82</strain>
    </source>
</reference>